<gene>
    <name evidence="2" type="ORF">MVEN_01099800</name>
</gene>
<evidence type="ECO:0000313" key="2">
    <source>
        <dbReference type="EMBL" id="KAF7354124.1"/>
    </source>
</evidence>
<feature type="transmembrane region" description="Helical" evidence="1">
    <location>
        <begin position="250"/>
        <end position="269"/>
    </location>
</feature>
<keyword evidence="1" id="KW-0812">Transmembrane</keyword>
<name>A0A8H6Y967_9AGAR</name>
<dbReference type="OrthoDB" id="2686513at2759"/>
<dbReference type="AlphaFoldDB" id="A0A8H6Y967"/>
<evidence type="ECO:0000313" key="3">
    <source>
        <dbReference type="Proteomes" id="UP000620124"/>
    </source>
</evidence>
<accession>A0A8H6Y967</accession>
<organism evidence="2 3">
    <name type="scientific">Mycena venus</name>
    <dbReference type="NCBI Taxonomy" id="2733690"/>
    <lineage>
        <taxon>Eukaryota</taxon>
        <taxon>Fungi</taxon>
        <taxon>Dikarya</taxon>
        <taxon>Basidiomycota</taxon>
        <taxon>Agaricomycotina</taxon>
        <taxon>Agaricomycetes</taxon>
        <taxon>Agaricomycetidae</taxon>
        <taxon>Agaricales</taxon>
        <taxon>Marasmiineae</taxon>
        <taxon>Mycenaceae</taxon>
        <taxon>Mycena</taxon>
    </lineage>
</organism>
<sequence>MATVELDVVTLYEDQRLRRSLFLAGFEHLGSEIQTQRGMVLALSLRNPPGQPHYDPIFPGGPQHRGTFAWITPYTDVHVSMAGDIQSCTKLSKIENYVLVAQEFFIGCTLSLPRVCNVRLQSKGLHLAGNCSIDDCGTGCGMVIYPTAGKYILRISASSGQSSGPKSFSRLQYRVAMSQHPKTRLFASPLNGRPQYHELISVTGVALAWEGQLVCDILILGLTLRRAYTYHHTVGLESPSLLRTMFRDGAVYFGMICVVNIVNIVMLYSGDIITAGSLAWVACCVSVTMISRLMLNLHDAANQQLDVGTSINHEHETIQFRQAPIHFSDLDDIHTITV</sequence>
<dbReference type="Proteomes" id="UP000620124">
    <property type="component" value="Unassembled WGS sequence"/>
</dbReference>
<keyword evidence="3" id="KW-1185">Reference proteome</keyword>
<feature type="transmembrane region" description="Helical" evidence="1">
    <location>
        <begin position="275"/>
        <end position="295"/>
    </location>
</feature>
<dbReference type="EMBL" id="JACAZI010000008">
    <property type="protein sequence ID" value="KAF7354124.1"/>
    <property type="molecule type" value="Genomic_DNA"/>
</dbReference>
<protein>
    <submittedName>
        <fullName evidence="2">Uncharacterized protein</fullName>
    </submittedName>
</protein>
<keyword evidence="1" id="KW-0472">Membrane</keyword>
<evidence type="ECO:0000256" key="1">
    <source>
        <dbReference type="SAM" id="Phobius"/>
    </source>
</evidence>
<comment type="caution">
    <text evidence="2">The sequence shown here is derived from an EMBL/GenBank/DDBJ whole genome shotgun (WGS) entry which is preliminary data.</text>
</comment>
<proteinExistence type="predicted"/>
<reference evidence="2" key="1">
    <citation type="submission" date="2020-05" db="EMBL/GenBank/DDBJ databases">
        <title>Mycena genomes resolve the evolution of fungal bioluminescence.</title>
        <authorList>
            <person name="Tsai I.J."/>
        </authorList>
    </citation>
    <scope>NUCLEOTIDE SEQUENCE</scope>
    <source>
        <strain evidence="2">CCC161011</strain>
    </source>
</reference>
<keyword evidence="1" id="KW-1133">Transmembrane helix</keyword>